<dbReference type="InterPro" id="IPR022398">
    <property type="entry name" value="Peptidase_S8_His-AS"/>
</dbReference>
<dbReference type="InterPro" id="IPR023827">
    <property type="entry name" value="Peptidase_S8_Asp-AS"/>
</dbReference>
<feature type="active site" description="Charge relay system" evidence="5 6">
    <location>
        <position position="218"/>
    </location>
</feature>
<sequence length="1218" mass="123698">MSAARRPSRRPSVRTAATLGAVLAATTLLATAPAAEAGPARPSASAGTPAAAASAGTATPLARAPRFGGRAGQRTTVFVRTTGPGALAVDVAAKAGAPTTRRTSTQALQRAAAVTRTTSAIAAAARSVDPSARTVYTTEYTVPGVALQLDAAAVDALSRRPDVVSVTPVVRKHVVDPVTAPAGGAVPANAASDVYSRALDAWRQTGRTGSGVSVAIIDTGLDYTHVDFGGPGTSAQYDQARGTRGAPARELYDAAKFKGGTDFAGPVYNADPDADDYDPIPSPDANPIDGSANGHGTHVAGTLAGYGVTADGATFRGDYGALTAAAVAGLRIGPGSAPQAGLYGLKVFGDNGGSTDLTGEALDWVGQQLTRGTRIDIVNMSLGSDFAPPDDPDNAKLAALVAQGVLPVVAAGNAGDVTDVGGSPGNAAAALTVAAADRGAGRLDGVAVTEPAALAGASPYAAQYSTDWVAPLAVDAPVAVPAANPTGCSAFSTADRARLRGRVAWLTYDDAAPACPSATAFANARSAGAVGVLLAGTADNPDYGISGTATLPGAELTRRSAVALRPAATAGTLRVSFRDDLRNAVDAGDPTATDTLADFSSRGTHGSYAGIVKPDVAAPGVDITSAASGSGTGSLRMSGTSMATPHVAGIAALVRQAHPDWGPLQIKTVVMNTASRDLHDAAGHSYGPLRQGTGLVDALAAVRDTVTVASPVDGALVTASFGIVPVGTSRVEQVRTLTVRNTGSTAQRYVVRYSPRVVVPGVEIRLDRSVIDVPARGTAAVRVVLRIPSQAGLRRTIDPTQQAVQEGVARDYVTAATGVVTLTPTAPSTAATPPLRLSVVAVPQPYSQMHGTPVTFPNESAATTLLRLTGSTLAVGSGPARYRSQVVPFVLGAASPRLDLPAGSAVQTARSLDLKAVGAVSTAPLQRRRSTGMLAFGIQTWGATASPGTAGTPWVFIDVDGDDMPDYATTVQKYGTADIAVAATYTFETGDLVDVQRLDANGTGLDANLFDSGVMVLPVSLSRLGFTDTSTRTRITYQVVTASAYSSSDPQSGLEVDETPPVSFDVYRPALWFGQTGSPAGALVLGDTSRGIQVHRSTMATLQALLLHLQNRTGDQADIVTVRTTRSVRPAVGHRPSVSGKPVVGRTLTAVPGPWTPPGTSFAYSWLRDGVTIGGQHGSRYVVRPADVGHRLSVKVVGRKAGYNTGVAVSGALPRAIG</sequence>
<keyword evidence="9" id="KW-0732">Signal</keyword>
<dbReference type="RefSeq" id="WP_229674425.1">
    <property type="nucleotide sequence ID" value="NZ_BMNA01000004.1"/>
</dbReference>
<feature type="region of interest" description="Disordered" evidence="8">
    <location>
        <begin position="36"/>
        <end position="69"/>
    </location>
</feature>
<dbReference type="PANTHER" id="PTHR43806">
    <property type="entry name" value="PEPTIDASE S8"/>
    <property type="match status" value="1"/>
</dbReference>
<dbReference type="PANTHER" id="PTHR43806:SF11">
    <property type="entry name" value="CEREVISIN-RELATED"/>
    <property type="match status" value="1"/>
</dbReference>
<dbReference type="Proteomes" id="UP000655208">
    <property type="component" value="Unassembled WGS sequence"/>
</dbReference>
<feature type="active site" description="Charge relay system" evidence="5 6">
    <location>
        <position position="641"/>
    </location>
</feature>
<dbReference type="EMBL" id="BMNA01000004">
    <property type="protein sequence ID" value="GGM05668.1"/>
    <property type="molecule type" value="Genomic_DNA"/>
</dbReference>
<evidence type="ECO:0000256" key="8">
    <source>
        <dbReference type="SAM" id="MobiDB-lite"/>
    </source>
</evidence>
<dbReference type="PROSITE" id="PS00137">
    <property type="entry name" value="SUBTILASE_HIS"/>
    <property type="match status" value="1"/>
</dbReference>
<evidence type="ECO:0000256" key="3">
    <source>
        <dbReference type="ARBA" id="ARBA00022801"/>
    </source>
</evidence>
<dbReference type="CDD" id="cd07474">
    <property type="entry name" value="Peptidases_S8_subtilisin_Vpr-like"/>
    <property type="match status" value="1"/>
</dbReference>
<dbReference type="AlphaFoldDB" id="A0A917T1H6"/>
<dbReference type="InterPro" id="IPR000209">
    <property type="entry name" value="Peptidase_S8/S53_dom"/>
</dbReference>
<dbReference type="InterPro" id="IPR050131">
    <property type="entry name" value="Peptidase_S8_subtilisin-like"/>
</dbReference>
<dbReference type="InterPro" id="IPR036852">
    <property type="entry name" value="Peptidase_S8/S53_dom_sf"/>
</dbReference>
<dbReference type="GO" id="GO:0004252">
    <property type="term" value="F:serine-type endopeptidase activity"/>
    <property type="evidence" value="ECO:0007669"/>
    <property type="project" value="UniProtKB-UniRule"/>
</dbReference>
<dbReference type="InterPro" id="IPR006311">
    <property type="entry name" value="TAT_signal"/>
</dbReference>
<dbReference type="PROSITE" id="PS00136">
    <property type="entry name" value="SUBTILASE_ASP"/>
    <property type="match status" value="1"/>
</dbReference>
<feature type="compositionally biased region" description="Low complexity" evidence="8">
    <location>
        <begin position="36"/>
        <end position="64"/>
    </location>
</feature>
<protein>
    <submittedName>
        <fullName evidence="11">Peptidase S8</fullName>
    </submittedName>
</protein>
<evidence type="ECO:0000256" key="4">
    <source>
        <dbReference type="ARBA" id="ARBA00022825"/>
    </source>
</evidence>
<keyword evidence="3 6" id="KW-0378">Hydrolase</keyword>
<proteinExistence type="inferred from homology"/>
<dbReference type="Gene3D" id="3.40.50.200">
    <property type="entry name" value="Peptidase S8/S53 domain"/>
    <property type="match status" value="2"/>
</dbReference>
<dbReference type="InterPro" id="IPR023828">
    <property type="entry name" value="Peptidase_S8_Ser-AS"/>
</dbReference>
<feature type="domain" description="Peptidase S8/S53" evidence="10">
    <location>
        <begin position="209"/>
        <end position="680"/>
    </location>
</feature>
<dbReference type="PROSITE" id="PS00138">
    <property type="entry name" value="SUBTILASE_SER"/>
    <property type="match status" value="1"/>
</dbReference>
<dbReference type="InterPro" id="IPR034213">
    <property type="entry name" value="S8_Vpr-like"/>
</dbReference>
<dbReference type="PROSITE" id="PS51318">
    <property type="entry name" value="TAT"/>
    <property type="match status" value="1"/>
</dbReference>
<evidence type="ECO:0000256" key="9">
    <source>
        <dbReference type="SAM" id="SignalP"/>
    </source>
</evidence>
<evidence type="ECO:0000256" key="2">
    <source>
        <dbReference type="ARBA" id="ARBA00022670"/>
    </source>
</evidence>
<reference evidence="11" key="1">
    <citation type="journal article" date="2014" name="Int. J. Syst. Evol. Microbiol.">
        <title>Complete genome sequence of Corynebacterium casei LMG S-19264T (=DSM 44701T), isolated from a smear-ripened cheese.</title>
        <authorList>
            <consortium name="US DOE Joint Genome Institute (JGI-PGF)"/>
            <person name="Walter F."/>
            <person name="Albersmeier A."/>
            <person name="Kalinowski J."/>
            <person name="Ruckert C."/>
        </authorList>
    </citation>
    <scope>NUCLEOTIDE SEQUENCE</scope>
    <source>
        <strain evidence="11">CGMCC 4.7308</strain>
    </source>
</reference>
<dbReference type="Gene3D" id="2.60.40.2700">
    <property type="match status" value="1"/>
</dbReference>
<name>A0A917T1H6_9ACTN</name>
<feature type="active site" description="Charge relay system" evidence="5 6">
    <location>
        <position position="295"/>
    </location>
</feature>
<dbReference type="PROSITE" id="PS51892">
    <property type="entry name" value="SUBTILASE"/>
    <property type="match status" value="1"/>
</dbReference>
<evidence type="ECO:0000313" key="11">
    <source>
        <dbReference type="EMBL" id="GGM05668.1"/>
    </source>
</evidence>
<dbReference type="SUPFAM" id="SSF52743">
    <property type="entry name" value="Subtilisin-like"/>
    <property type="match status" value="1"/>
</dbReference>
<evidence type="ECO:0000313" key="12">
    <source>
        <dbReference type="Proteomes" id="UP000655208"/>
    </source>
</evidence>
<evidence type="ECO:0000256" key="7">
    <source>
        <dbReference type="RuleBase" id="RU003355"/>
    </source>
</evidence>
<dbReference type="GO" id="GO:0006508">
    <property type="term" value="P:proteolysis"/>
    <property type="evidence" value="ECO:0007669"/>
    <property type="project" value="UniProtKB-KW"/>
</dbReference>
<feature type="chain" id="PRO_5039548521" evidence="9">
    <location>
        <begin position="38"/>
        <end position="1218"/>
    </location>
</feature>
<evidence type="ECO:0000256" key="5">
    <source>
        <dbReference type="PIRSR" id="PIRSR615500-1"/>
    </source>
</evidence>
<evidence type="ECO:0000256" key="1">
    <source>
        <dbReference type="ARBA" id="ARBA00011073"/>
    </source>
</evidence>
<keyword evidence="12" id="KW-1185">Reference proteome</keyword>
<dbReference type="InterPro" id="IPR015500">
    <property type="entry name" value="Peptidase_S8_subtilisin-rel"/>
</dbReference>
<accession>A0A917T1H6</accession>
<keyword evidence="4 6" id="KW-0720">Serine protease</keyword>
<dbReference type="PRINTS" id="PR00723">
    <property type="entry name" value="SUBTILISIN"/>
</dbReference>
<dbReference type="Pfam" id="PF00082">
    <property type="entry name" value="Peptidase_S8"/>
    <property type="match status" value="1"/>
</dbReference>
<keyword evidence="2 6" id="KW-0645">Protease</keyword>
<evidence type="ECO:0000256" key="6">
    <source>
        <dbReference type="PROSITE-ProRule" id="PRU01240"/>
    </source>
</evidence>
<comment type="caution">
    <text evidence="11">The sequence shown here is derived from an EMBL/GenBank/DDBJ whole genome shotgun (WGS) entry which is preliminary data.</text>
</comment>
<evidence type="ECO:0000259" key="10">
    <source>
        <dbReference type="Pfam" id="PF00082"/>
    </source>
</evidence>
<organism evidence="11 12">
    <name type="scientific">Nakamurella endophytica</name>
    <dbReference type="NCBI Taxonomy" id="1748367"/>
    <lineage>
        <taxon>Bacteria</taxon>
        <taxon>Bacillati</taxon>
        <taxon>Actinomycetota</taxon>
        <taxon>Actinomycetes</taxon>
        <taxon>Nakamurellales</taxon>
        <taxon>Nakamurellaceae</taxon>
        <taxon>Nakamurella</taxon>
    </lineage>
</organism>
<reference evidence="11" key="2">
    <citation type="submission" date="2020-09" db="EMBL/GenBank/DDBJ databases">
        <authorList>
            <person name="Sun Q."/>
            <person name="Zhou Y."/>
        </authorList>
    </citation>
    <scope>NUCLEOTIDE SEQUENCE</scope>
    <source>
        <strain evidence="11">CGMCC 4.7308</strain>
    </source>
</reference>
<gene>
    <name evidence="11" type="ORF">GCM10011594_27360</name>
</gene>
<comment type="similarity">
    <text evidence="1 6 7">Belongs to the peptidase S8 family.</text>
</comment>
<feature type="signal peptide" evidence="9">
    <location>
        <begin position="1"/>
        <end position="37"/>
    </location>
</feature>